<keyword evidence="3" id="KW-1185">Reference proteome</keyword>
<reference evidence="2 3" key="1">
    <citation type="journal article" date="2019" name="Appl. Microbiol. Biotechnol.">
        <title>Genome sequence of Isaria javanica and comparative genome analysis insights into family S53 peptidase evolution in fungal entomopathogens.</title>
        <authorList>
            <person name="Lin R."/>
            <person name="Zhang X."/>
            <person name="Xin B."/>
            <person name="Zou M."/>
            <person name="Gao Y."/>
            <person name="Qin F."/>
            <person name="Hu Q."/>
            <person name="Xie B."/>
            <person name="Cheng X."/>
        </authorList>
    </citation>
    <scope>NUCLEOTIDE SEQUENCE [LARGE SCALE GENOMIC DNA]</scope>
    <source>
        <strain evidence="2 3">IJ1G</strain>
    </source>
</reference>
<dbReference type="InterPro" id="IPR029063">
    <property type="entry name" value="SAM-dependent_MTases_sf"/>
</dbReference>
<dbReference type="EMBL" id="SPUK01000008">
    <property type="protein sequence ID" value="TQV95449.1"/>
    <property type="molecule type" value="Genomic_DNA"/>
</dbReference>
<protein>
    <submittedName>
        <fullName evidence="2">FkbM family methyltransferase</fullName>
    </submittedName>
</protein>
<dbReference type="Gene3D" id="3.40.50.150">
    <property type="entry name" value="Vaccinia Virus protein VP39"/>
    <property type="match status" value="1"/>
</dbReference>
<name>A0A545VLM7_9HYPO</name>
<evidence type="ECO:0000259" key="1">
    <source>
        <dbReference type="Pfam" id="PF05050"/>
    </source>
</evidence>
<evidence type="ECO:0000313" key="3">
    <source>
        <dbReference type="Proteomes" id="UP000315783"/>
    </source>
</evidence>
<dbReference type="InterPro" id="IPR006342">
    <property type="entry name" value="FkbM_mtfrase"/>
</dbReference>
<proteinExistence type="predicted"/>
<dbReference type="GO" id="GO:0008168">
    <property type="term" value="F:methyltransferase activity"/>
    <property type="evidence" value="ECO:0007669"/>
    <property type="project" value="UniProtKB-KW"/>
</dbReference>
<comment type="caution">
    <text evidence="2">The sequence shown here is derived from an EMBL/GenBank/DDBJ whole genome shotgun (WGS) entry which is preliminary data.</text>
</comment>
<gene>
    <name evidence="2" type="ORF">IF1G_06436</name>
</gene>
<dbReference type="SUPFAM" id="SSF53335">
    <property type="entry name" value="S-adenosyl-L-methionine-dependent methyltransferases"/>
    <property type="match status" value="1"/>
</dbReference>
<evidence type="ECO:0000313" key="2">
    <source>
        <dbReference type="EMBL" id="TQV95449.1"/>
    </source>
</evidence>
<organism evidence="2 3">
    <name type="scientific">Cordyceps javanica</name>
    <dbReference type="NCBI Taxonomy" id="43265"/>
    <lineage>
        <taxon>Eukaryota</taxon>
        <taxon>Fungi</taxon>
        <taxon>Dikarya</taxon>
        <taxon>Ascomycota</taxon>
        <taxon>Pezizomycotina</taxon>
        <taxon>Sordariomycetes</taxon>
        <taxon>Hypocreomycetidae</taxon>
        <taxon>Hypocreales</taxon>
        <taxon>Cordycipitaceae</taxon>
        <taxon>Cordyceps</taxon>
    </lineage>
</organism>
<keyword evidence="2" id="KW-0808">Transferase</keyword>
<dbReference type="Proteomes" id="UP000315783">
    <property type="component" value="Unassembled WGS sequence"/>
</dbReference>
<dbReference type="NCBIfam" id="TIGR01444">
    <property type="entry name" value="fkbM_fam"/>
    <property type="match status" value="1"/>
</dbReference>
<feature type="domain" description="Methyltransferase FkbM" evidence="1">
    <location>
        <begin position="51"/>
        <end position="225"/>
    </location>
</feature>
<dbReference type="AlphaFoldDB" id="A0A545VLM7"/>
<dbReference type="OrthoDB" id="5835829at2759"/>
<keyword evidence="2" id="KW-0489">Methyltransferase</keyword>
<dbReference type="PANTHER" id="PTHR34203">
    <property type="entry name" value="METHYLTRANSFERASE, FKBM FAMILY PROTEIN"/>
    <property type="match status" value="1"/>
</dbReference>
<accession>A0A545VLM7</accession>
<dbReference type="InterPro" id="IPR052514">
    <property type="entry name" value="SAM-dependent_MTase"/>
</dbReference>
<sequence>MASVDKVQLAEDFSVYANPAAKLEVEFIYKEIFVDKCYDIASFPDDAFFVDAGGNIGLFSLFMKKKYPASVILAFEPAPATFSTFQRNMELHNISGVQAYQCGLGRENANMALTFFPKMPGNSTLYSEDKSNQMKSIDEEHPIAKLMQETEKVKVDIKRLSDVLSQVPELKRIDLLKVDVEGAELDVLRGLDDRHWSLVNNVVVELCDSKGDFNIAKALLESKGFAVETQRPDWAPEDLKMYMLIARRN</sequence>
<dbReference type="Pfam" id="PF05050">
    <property type="entry name" value="Methyltransf_21"/>
    <property type="match status" value="1"/>
</dbReference>
<dbReference type="GO" id="GO:0032259">
    <property type="term" value="P:methylation"/>
    <property type="evidence" value="ECO:0007669"/>
    <property type="project" value="UniProtKB-KW"/>
</dbReference>
<dbReference type="PANTHER" id="PTHR34203:SF15">
    <property type="entry name" value="SLL1173 PROTEIN"/>
    <property type="match status" value="1"/>
</dbReference>